<organism evidence="3 4">
    <name type="scientific">Ceraceosorus guamensis</name>
    <dbReference type="NCBI Taxonomy" id="1522189"/>
    <lineage>
        <taxon>Eukaryota</taxon>
        <taxon>Fungi</taxon>
        <taxon>Dikarya</taxon>
        <taxon>Basidiomycota</taxon>
        <taxon>Ustilaginomycotina</taxon>
        <taxon>Exobasidiomycetes</taxon>
        <taxon>Ceraceosorales</taxon>
        <taxon>Ceraceosoraceae</taxon>
        <taxon>Ceraceosorus</taxon>
    </lineage>
</organism>
<evidence type="ECO:0000259" key="2">
    <source>
        <dbReference type="PROSITE" id="PS50142"/>
    </source>
</evidence>
<feature type="domain" description="RNase III" evidence="2">
    <location>
        <begin position="35"/>
        <end position="223"/>
    </location>
</feature>
<dbReference type="OrthoDB" id="10419387at2759"/>
<reference evidence="3 4" key="1">
    <citation type="journal article" date="2018" name="Mol. Biol. Evol.">
        <title>Broad Genomic Sampling Reveals a Smut Pathogenic Ancestry of the Fungal Clade Ustilaginomycotina.</title>
        <authorList>
            <person name="Kijpornyongpan T."/>
            <person name="Mondo S.J."/>
            <person name="Barry K."/>
            <person name="Sandor L."/>
            <person name="Lee J."/>
            <person name="Lipzen A."/>
            <person name="Pangilinan J."/>
            <person name="LaButti K."/>
            <person name="Hainaut M."/>
            <person name="Henrissat B."/>
            <person name="Grigoriev I.V."/>
            <person name="Spatafora J.W."/>
            <person name="Aime M.C."/>
        </authorList>
    </citation>
    <scope>NUCLEOTIDE SEQUENCE [LARGE SCALE GENOMIC DNA]</scope>
    <source>
        <strain evidence="3 4">MCA 4658</strain>
    </source>
</reference>
<dbReference type="Pfam" id="PF00636">
    <property type="entry name" value="Ribonuclease_3"/>
    <property type="match status" value="1"/>
</dbReference>
<dbReference type="SMART" id="SM00535">
    <property type="entry name" value="RIBOc"/>
    <property type="match status" value="1"/>
</dbReference>
<dbReference type="RefSeq" id="XP_025367860.1">
    <property type="nucleotide sequence ID" value="XM_025510924.1"/>
</dbReference>
<evidence type="ECO:0000313" key="3">
    <source>
        <dbReference type="EMBL" id="PWN40700.1"/>
    </source>
</evidence>
<evidence type="ECO:0000313" key="4">
    <source>
        <dbReference type="Proteomes" id="UP000245783"/>
    </source>
</evidence>
<dbReference type="GO" id="GO:0004525">
    <property type="term" value="F:ribonuclease III activity"/>
    <property type="evidence" value="ECO:0007669"/>
    <property type="project" value="InterPro"/>
</dbReference>
<evidence type="ECO:0000256" key="1">
    <source>
        <dbReference type="SAM" id="MobiDB-lite"/>
    </source>
</evidence>
<dbReference type="GeneID" id="37032794"/>
<dbReference type="InterPro" id="IPR036389">
    <property type="entry name" value="RNase_III_sf"/>
</dbReference>
<protein>
    <recommendedName>
        <fullName evidence="2">RNase III domain-containing protein</fullName>
    </recommendedName>
</protein>
<dbReference type="InterPro" id="IPR000999">
    <property type="entry name" value="RNase_III_dom"/>
</dbReference>
<dbReference type="EMBL" id="KZ819409">
    <property type="protein sequence ID" value="PWN40700.1"/>
    <property type="molecule type" value="Genomic_DNA"/>
</dbReference>
<dbReference type="CDD" id="cd00593">
    <property type="entry name" value="RIBOc"/>
    <property type="match status" value="1"/>
</dbReference>
<sequence>MVRKGDAVHKPPSDQAEQDKNTRDEALKIIDADGYWSSASVHTRYGDESPDWMFEDSKRLEWLGDAVVGLVARHTIMTRYPDLSVAGATQAWGHIVSNDTFGHLWDIAGLEPMRLKVAERITSEAVLQEKRRLIDAIVHGHVDRMEHEDEDAARKMGLDDGRRTRWEDTLDERALRKHPAMQAEALNAKFNPVLRHIGDGKMSHASKADHFEAFVGAMLVTRGFDATSAYLSPLLLPWVERISLSPGFHARYRTPAAMVRAKQAQRAEAKALAERAAKSGLLTKVLRRAFGPMLRWIFPEVSTILQKGRPKR</sequence>
<dbReference type="Gene3D" id="1.10.1520.10">
    <property type="entry name" value="Ribonuclease III domain"/>
    <property type="match status" value="1"/>
</dbReference>
<dbReference type="Proteomes" id="UP000245783">
    <property type="component" value="Unassembled WGS sequence"/>
</dbReference>
<feature type="region of interest" description="Disordered" evidence="1">
    <location>
        <begin position="1"/>
        <end position="21"/>
    </location>
</feature>
<keyword evidence="4" id="KW-1185">Reference proteome</keyword>
<dbReference type="PROSITE" id="PS50142">
    <property type="entry name" value="RNASE_3_2"/>
    <property type="match status" value="1"/>
</dbReference>
<gene>
    <name evidence="3" type="ORF">IE81DRAFT_205519</name>
</gene>
<dbReference type="STRING" id="1522189.A0A316VTI1"/>
<proteinExistence type="predicted"/>
<name>A0A316VTI1_9BASI</name>
<dbReference type="GO" id="GO:0006396">
    <property type="term" value="P:RNA processing"/>
    <property type="evidence" value="ECO:0007669"/>
    <property type="project" value="InterPro"/>
</dbReference>
<dbReference type="InParanoid" id="A0A316VTI1"/>
<dbReference type="AlphaFoldDB" id="A0A316VTI1"/>
<dbReference type="SUPFAM" id="SSF69065">
    <property type="entry name" value="RNase III domain-like"/>
    <property type="match status" value="1"/>
</dbReference>
<accession>A0A316VTI1</accession>